<dbReference type="InterPro" id="IPR007527">
    <property type="entry name" value="Znf_SWIM"/>
</dbReference>
<gene>
    <name evidence="3" type="ORF">ACJMK2_011907</name>
</gene>
<dbReference type="Proteomes" id="UP001634394">
    <property type="component" value="Unassembled WGS sequence"/>
</dbReference>
<accession>A0ABD3V9J4</accession>
<evidence type="ECO:0000313" key="3">
    <source>
        <dbReference type="EMBL" id="KAL3857215.1"/>
    </source>
</evidence>
<keyword evidence="1" id="KW-0863">Zinc-finger</keyword>
<organism evidence="3 4">
    <name type="scientific">Sinanodonta woodiana</name>
    <name type="common">Chinese pond mussel</name>
    <name type="synonym">Anodonta woodiana</name>
    <dbReference type="NCBI Taxonomy" id="1069815"/>
    <lineage>
        <taxon>Eukaryota</taxon>
        <taxon>Metazoa</taxon>
        <taxon>Spiralia</taxon>
        <taxon>Lophotrochozoa</taxon>
        <taxon>Mollusca</taxon>
        <taxon>Bivalvia</taxon>
        <taxon>Autobranchia</taxon>
        <taxon>Heteroconchia</taxon>
        <taxon>Palaeoheterodonta</taxon>
        <taxon>Unionida</taxon>
        <taxon>Unionoidea</taxon>
        <taxon>Unionidae</taxon>
        <taxon>Unioninae</taxon>
        <taxon>Sinanodonta</taxon>
    </lineage>
</organism>
<keyword evidence="1" id="KW-0479">Metal-binding</keyword>
<proteinExistence type="predicted"/>
<feature type="domain" description="SWIM-type" evidence="2">
    <location>
        <begin position="126"/>
        <end position="166"/>
    </location>
</feature>
<dbReference type="PROSITE" id="PS50966">
    <property type="entry name" value="ZF_SWIM"/>
    <property type="match status" value="1"/>
</dbReference>
<dbReference type="EMBL" id="JBJQND010000013">
    <property type="protein sequence ID" value="KAL3857215.1"/>
    <property type="molecule type" value="Genomic_DNA"/>
</dbReference>
<sequence>MTSNSVYESWTLPAIREELKKRNANVFEFYDTIYACGTTEPEFKMDVPCQNKYKDAHVGMTGNFPQFTMKRLTEYLSLYCRDFDPKCKDMYEERYLRCYRVCTNPENGLTFILSIVWAEMKKSVTYKVDLSLYENGVVQEVHCKCGARQVPSALCKHFVTVLYASFRVFQAGIVLSELSCTQVLQTFHKANSHKGSPLKAHHLQTICEKI</sequence>
<dbReference type="AlphaFoldDB" id="A0ABD3V9J4"/>
<dbReference type="GO" id="GO:0008270">
    <property type="term" value="F:zinc ion binding"/>
    <property type="evidence" value="ECO:0007669"/>
    <property type="project" value="UniProtKB-KW"/>
</dbReference>
<evidence type="ECO:0000256" key="1">
    <source>
        <dbReference type="PROSITE-ProRule" id="PRU00325"/>
    </source>
</evidence>
<reference evidence="3 4" key="1">
    <citation type="submission" date="2024-11" db="EMBL/GenBank/DDBJ databases">
        <title>Chromosome-level genome assembly of the freshwater bivalve Anodonta woodiana.</title>
        <authorList>
            <person name="Chen X."/>
        </authorList>
    </citation>
    <scope>NUCLEOTIDE SEQUENCE [LARGE SCALE GENOMIC DNA]</scope>
    <source>
        <strain evidence="3">MN2024</strain>
        <tissue evidence="3">Gills</tissue>
    </source>
</reference>
<keyword evidence="4" id="KW-1185">Reference proteome</keyword>
<evidence type="ECO:0000313" key="4">
    <source>
        <dbReference type="Proteomes" id="UP001634394"/>
    </source>
</evidence>
<protein>
    <recommendedName>
        <fullName evidence="2">SWIM-type domain-containing protein</fullName>
    </recommendedName>
</protein>
<keyword evidence="1" id="KW-0862">Zinc</keyword>
<comment type="caution">
    <text evidence="3">The sequence shown here is derived from an EMBL/GenBank/DDBJ whole genome shotgun (WGS) entry which is preliminary data.</text>
</comment>
<evidence type="ECO:0000259" key="2">
    <source>
        <dbReference type="PROSITE" id="PS50966"/>
    </source>
</evidence>
<name>A0ABD3V9J4_SINWO</name>